<sequence>MPIQQGLPFMDGQDAFGGPAKYQQGLQNGRSMSGMLPHQHQPHVSQSTRQGFEMSDIDSNLLYCHQMPSSAPLQQQQPMQHLPPGSPQNGCLGQPSLPNVKSEGNMDDLLNMFLRE</sequence>
<dbReference type="Proteomes" id="UP000007264">
    <property type="component" value="Unassembled WGS sequence"/>
</dbReference>
<gene>
    <name evidence="2" type="ORF">COCSUDRAFT_32046</name>
</gene>
<name>I0ZAA0_COCSC</name>
<dbReference type="KEGG" id="csl:COCSUDRAFT_32046"/>
<dbReference type="AlphaFoldDB" id="I0ZAA0"/>
<dbReference type="GeneID" id="17045855"/>
<comment type="caution">
    <text evidence="2">The sequence shown here is derived from an EMBL/GenBank/DDBJ whole genome shotgun (WGS) entry which is preliminary data.</text>
</comment>
<feature type="non-terminal residue" evidence="2">
    <location>
        <position position="1"/>
    </location>
</feature>
<dbReference type="RefSeq" id="XP_005652113.1">
    <property type="nucleotide sequence ID" value="XM_005652056.1"/>
</dbReference>
<evidence type="ECO:0000313" key="2">
    <source>
        <dbReference type="EMBL" id="EIE27569.1"/>
    </source>
</evidence>
<organism evidence="2 3">
    <name type="scientific">Coccomyxa subellipsoidea (strain C-169)</name>
    <name type="common">Green microalga</name>
    <dbReference type="NCBI Taxonomy" id="574566"/>
    <lineage>
        <taxon>Eukaryota</taxon>
        <taxon>Viridiplantae</taxon>
        <taxon>Chlorophyta</taxon>
        <taxon>core chlorophytes</taxon>
        <taxon>Trebouxiophyceae</taxon>
        <taxon>Trebouxiophyceae incertae sedis</taxon>
        <taxon>Coccomyxaceae</taxon>
        <taxon>Coccomyxa</taxon>
        <taxon>Coccomyxa subellipsoidea</taxon>
    </lineage>
</organism>
<feature type="region of interest" description="Disordered" evidence="1">
    <location>
        <begin position="1"/>
        <end position="49"/>
    </location>
</feature>
<evidence type="ECO:0000313" key="3">
    <source>
        <dbReference type="Proteomes" id="UP000007264"/>
    </source>
</evidence>
<dbReference type="EMBL" id="AGSI01000001">
    <property type="protein sequence ID" value="EIE27569.1"/>
    <property type="molecule type" value="Genomic_DNA"/>
</dbReference>
<evidence type="ECO:0000256" key="1">
    <source>
        <dbReference type="SAM" id="MobiDB-lite"/>
    </source>
</evidence>
<reference evidence="2 3" key="1">
    <citation type="journal article" date="2012" name="Genome Biol.">
        <title>The genome of the polar eukaryotic microalga coccomyxa subellipsoidea reveals traits of cold adaptation.</title>
        <authorList>
            <person name="Blanc G."/>
            <person name="Agarkova I."/>
            <person name="Grimwood J."/>
            <person name="Kuo A."/>
            <person name="Brueggeman A."/>
            <person name="Dunigan D."/>
            <person name="Gurnon J."/>
            <person name="Ladunga I."/>
            <person name="Lindquist E."/>
            <person name="Lucas S."/>
            <person name="Pangilinan J."/>
            <person name="Proschold T."/>
            <person name="Salamov A."/>
            <person name="Schmutz J."/>
            <person name="Weeks D."/>
            <person name="Yamada T."/>
            <person name="Claverie J.M."/>
            <person name="Grigoriev I."/>
            <person name="Van Etten J."/>
            <person name="Lomsadze A."/>
            <person name="Borodovsky M."/>
        </authorList>
    </citation>
    <scope>NUCLEOTIDE SEQUENCE [LARGE SCALE GENOMIC DNA]</scope>
    <source>
        <strain evidence="2 3">C-169</strain>
    </source>
</reference>
<proteinExistence type="predicted"/>
<feature type="compositionally biased region" description="Low complexity" evidence="1">
    <location>
        <begin position="68"/>
        <end position="83"/>
    </location>
</feature>
<protein>
    <submittedName>
        <fullName evidence="2">Uncharacterized protein</fullName>
    </submittedName>
</protein>
<feature type="compositionally biased region" description="Polar residues" evidence="1">
    <location>
        <begin position="87"/>
        <end position="99"/>
    </location>
</feature>
<keyword evidence="3" id="KW-1185">Reference proteome</keyword>
<feature type="region of interest" description="Disordered" evidence="1">
    <location>
        <begin position="68"/>
        <end position="109"/>
    </location>
</feature>
<accession>I0ZAA0</accession>